<name>A0AAP0MIQ3_9ROSI</name>
<evidence type="ECO:0000313" key="1">
    <source>
        <dbReference type="EMBL" id="KAK9207846.1"/>
    </source>
</evidence>
<reference evidence="1 2" key="1">
    <citation type="submission" date="2024-05" db="EMBL/GenBank/DDBJ databases">
        <title>Haplotype-resolved chromosome-level genome assembly of Huyou (Citrus changshanensis).</title>
        <authorList>
            <person name="Miao C."/>
            <person name="Chen W."/>
            <person name="Wu Y."/>
            <person name="Wang L."/>
            <person name="Zhao S."/>
            <person name="Grierson D."/>
            <person name="Xu C."/>
            <person name="Chen K."/>
        </authorList>
    </citation>
    <scope>NUCLEOTIDE SEQUENCE [LARGE SCALE GENOMIC DNA]</scope>
    <source>
        <strain evidence="1">01-14</strain>
        <tissue evidence="1">Leaf</tissue>
    </source>
</reference>
<organism evidence="1 2">
    <name type="scientific">Citrus x changshan-huyou</name>
    <dbReference type="NCBI Taxonomy" id="2935761"/>
    <lineage>
        <taxon>Eukaryota</taxon>
        <taxon>Viridiplantae</taxon>
        <taxon>Streptophyta</taxon>
        <taxon>Embryophyta</taxon>
        <taxon>Tracheophyta</taxon>
        <taxon>Spermatophyta</taxon>
        <taxon>Magnoliopsida</taxon>
        <taxon>eudicotyledons</taxon>
        <taxon>Gunneridae</taxon>
        <taxon>Pentapetalae</taxon>
        <taxon>rosids</taxon>
        <taxon>malvids</taxon>
        <taxon>Sapindales</taxon>
        <taxon>Rutaceae</taxon>
        <taxon>Aurantioideae</taxon>
        <taxon>Citrus</taxon>
    </lineage>
</organism>
<dbReference type="Proteomes" id="UP001428341">
    <property type="component" value="Unassembled WGS sequence"/>
</dbReference>
<dbReference type="EMBL" id="JBCGBO010000004">
    <property type="protein sequence ID" value="KAK9207846.1"/>
    <property type="molecule type" value="Genomic_DNA"/>
</dbReference>
<comment type="caution">
    <text evidence="1">The sequence shown here is derived from an EMBL/GenBank/DDBJ whole genome shotgun (WGS) entry which is preliminary data.</text>
</comment>
<dbReference type="AlphaFoldDB" id="A0AAP0MIQ3"/>
<proteinExistence type="predicted"/>
<keyword evidence="2" id="KW-1185">Reference proteome</keyword>
<gene>
    <name evidence="1" type="ORF">WN944_000193</name>
</gene>
<evidence type="ECO:0000313" key="2">
    <source>
        <dbReference type="Proteomes" id="UP001428341"/>
    </source>
</evidence>
<sequence>MFIFALPLIRYGLALDEISVTLGGRIFVAAAGDQIANYSVPVKEQTLRKLSFLIQLPDSLTAAVTPGNTSDRPEHPEAATELYEWNRTSSTGSRNCQKGVRLSVYEAPEALSPNLQMKVCQRHLSPWTPPFRTLKRRTKEKLVKENDLKLG</sequence>
<protein>
    <submittedName>
        <fullName evidence="1">Uncharacterized protein</fullName>
    </submittedName>
</protein>
<accession>A0AAP0MIQ3</accession>